<comment type="caution">
    <text evidence="2">The sequence shown here is derived from an EMBL/GenBank/DDBJ whole genome shotgun (WGS) entry which is preliminary data.</text>
</comment>
<feature type="compositionally biased region" description="Basic and acidic residues" evidence="1">
    <location>
        <begin position="33"/>
        <end position="44"/>
    </location>
</feature>
<protein>
    <submittedName>
        <fullName evidence="2">Uncharacterized protein</fullName>
    </submittedName>
</protein>
<sequence>MSEQPNVKRLFSPAAISFGYDGFRGNMRTGSLPHDKNRRTDGGFHHVTGQQQSEV</sequence>
<proteinExistence type="predicted"/>
<dbReference type="EMBL" id="JAVIPQ010000013">
    <property type="protein sequence ID" value="MDQ9554116.1"/>
    <property type="molecule type" value="Genomic_DNA"/>
</dbReference>
<reference evidence="2 3" key="1">
    <citation type="submission" date="2023-07" db="EMBL/GenBank/DDBJ databases">
        <title>Pathogens genome sequencing project 196.</title>
        <authorList>
            <person name="Cao X."/>
        </authorList>
    </citation>
    <scope>NUCLEOTIDE SEQUENCE [LARGE SCALE GENOMIC DNA]</scope>
    <source>
        <strain evidence="2 3">SM41</strain>
    </source>
</reference>
<name>A0ABD5BCS6_SERMA</name>
<gene>
    <name evidence="2" type="ORF">RF091_00965</name>
</gene>
<feature type="region of interest" description="Disordered" evidence="1">
    <location>
        <begin position="22"/>
        <end position="55"/>
    </location>
</feature>
<dbReference type="AlphaFoldDB" id="A0ABD5BCS6"/>
<evidence type="ECO:0000313" key="3">
    <source>
        <dbReference type="Proteomes" id="UP001234811"/>
    </source>
</evidence>
<evidence type="ECO:0000256" key="1">
    <source>
        <dbReference type="SAM" id="MobiDB-lite"/>
    </source>
</evidence>
<organism evidence="2 3">
    <name type="scientific">Serratia marcescens</name>
    <dbReference type="NCBI Taxonomy" id="615"/>
    <lineage>
        <taxon>Bacteria</taxon>
        <taxon>Pseudomonadati</taxon>
        <taxon>Pseudomonadota</taxon>
        <taxon>Gammaproteobacteria</taxon>
        <taxon>Enterobacterales</taxon>
        <taxon>Yersiniaceae</taxon>
        <taxon>Serratia</taxon>
    </lineage>
</organism>
<accession>A0ABD5BCS6</accession>
<dbReference type="Proteomes" id="UP001234811">
    <property type="component" value="Unassembled WGS sequence"/>
</dbReference>
<evidence type="ECO:0000313" key="2">
    <source>
        <dbReference type="EMBL" id="MDQ9554116.1"/>
    </source>
</evidence>
<dbReference type="RefSeq" id="WP_309212782.1">
    <property type="nucleotide sequence ID" value="NZ_JAVIPQ010000013.1"/>
</dbReference>